<accession>H8IAZ0</accession>
<dbReference type="InterPro" id="IPR013766">
    <property type="entry name" value="Thioredoxin_domain"/>
</dbReference>
<dbReference type="EMBL" id="CP003243">
    <property type="protein sequence ID" value="AFD01000.1"/>
    <property type="molecule type" value="Genomic_DNA"/>
</dbReference>
<dbReference type="Gene3D" id="3.40.30.10">
    <property type="entry name" value="Glutaredoxin"/>
    <property type="match status" value="1"/>
</dbReference>
<keyword evidence="5" id="KW-1015">Disulfide bond</keyword>
<dbReference type="PROSITE" id="PS51352">
    <property type="entry name" value="THIOREDOXIN_2"/>
    <property type="match status" value="1"/>
</dbReference>
<dbReference type="HOGENOM" id="CLU_1665500_0_0_2"/>
<dbReference type="GO" id="GO:0034599">
    <property type="term" value="P:cellular response to oxidative stress"/>
    <property type="evidence" value="ECO:0007669"/>
    <property type="project" value="TreeGrafter"/>
</dbReference>
<dbReference type="eggNOG" id="arCOG00310">
    <property type="taxonomic scope" value="Archaea"/>
</dbReference>
<comment type="catalytic activity">
    <reaction evidence="9">
        <text>a hydroperoxide + [thioredoxin]-dithiol = an alcohol + [thioredoxin]-disulfide + H2O</text>
        <dbReference type="Rhea" id="RHEA:62620"/>
        <dbReference type="Rhea" id="RHEA-COMP:10698"/>
        <dbReference type="Rhea" id="RHEA-COMP:10700"/>
        <dbReference type="ChEBI" id="CHEBI:15377"/>
        <dbReference type="ChEBI" id="CHEBI:29950"/>
        <dbReference type="ChEBI" id="CHEBI:30879"/>
        <dbReference type="ChEBI" id="CHEBI:35924"/>
        <dbReference type="ChEBI" id="CHEBI:50058"/>
        <dbReference type="EC" id="1.11.1.24"/>
    </reaction>
</comment>
<dbReference type="GO" id="GO:0008379">
    <property type="term" value="F:thioredoxin peroxidase activity"/>
    <property type="evidence" value="ECO:0007669"/>
    <property type="project" value="TreeGrafter"/>
</dbReference>
<dbReference type="GO" id="GO:0045454">
    <property type="term" value="P:cell redox homeostasis"/>
    <property type="evidence" value="ECO:0007669"/>
    <property type="project" value="TreeGrafter"/>
</dbReference>
<gene>
    <name evidence="11" type="primary">prx-4</name>
    <name evidence="11" type="ordered locus">Mtc_2265</name>
</gene>
<evidence type="ECO:0000256" key="2">
    <source>
        <dbReference type="ARBA" id="ARBA00022559"/>
    </source>
</evidence>
<evidence type="ECO:0000256" key="1">
    <source>
        <dbReference type="ARBA" id="ARBA00013017"/>
    </source>
</evidence>
<dbReference type="GO" id="GO:0005737">
    <property type="term" value="C:cytoplasm"/>
    <property type="evidence" value="ECO:0007669"/>
    <property type="project" value="TreeGrafter"/>
</dbReference>
<dbReference type="PANTHER" id="PTHR42801">
    <property type="entry name" value="THIOREDOXIN-DEPENDENT PEROXIDE REDUCTASE"/>
    <property type="match status" value="1"/>
</dbReference>
<evidence type="ECO:0000256" key="3">
    <source>
        <dbReference type="ARBA" id="ARBA00022862"/>
    </source>
</evidence>
<keyword evidence="3" id="KW-0049">Antioxidant</keyword>
<dbReference type="InterPro" id="IPR036249">
    <property type="entry name" value="Thioredoxin-like_sf"/>
</dbReference>
<dbReference type="OrthoDB" id="145578at2157"/>
<protein>
    <recommendedName>
        <fullName evidence="1">thioredoxin-dependent peroxiredoxin</fullName>
        <ecNumber evidence="1">1.11.1.24</ecNumber>
    </recommendedName>
    <alternativeName>
        <fullName evidence="7">Thioredoxin peroxidase</fullName>
    </alternativeName>
</protein>
<dbReference type="RefSeq" id="WP_014406831.1">
    <property type="nucleotide sequence ID" value="NC_017034.1"/>
</dbReference>
<evidence type="ECO:0000256" key="5">
    <source>
        <dbReference type="ARBA" id="ARBA00023157"/>
    </source>
</evidence>
<evidence type="ECO:0000313" key="11">
    <source>
        <dbReference type="EMBL" id="AFD01000.1"/>
    </source>
</evidence>
<keyword evidence="6" id="KW-0676">Redox-active center</keyword>
<evidence type="ECO:0000256" key="8">
    <source>
        <dbReference type="ARBA" id="ARBA00038489"/>
    </source>
</evidence>
<organism evidence="11 12">
    <name type="scientific">Methanocella conradii (strain DSM 24694 / JCM 17849 / CGMCC 1.5162 / HZ254)</name>
    <dbReference type="NCBI Taxonomy" id="1041930"/>
    <lineage>
        <taxon>Archaea</taxon>
        <taxon>Methanobacteriati</taxon>
        <taxon>Methanobacteriota</taxon>
        <taxon>Stenosarchaea group</taxon>
        <taxon>Methanomicrobia</taxon>
        <taxon>Methanocellales</taxon>
        <taxon>Methanocellaceae</taxon>
        <taxon>Methanocella</taxon>
    </lineage>
</organism>
<proteinExistence type="inferred from homology"/>
<reference evidence="11 12" key="1">
    <citation type="journal article" date="2012" name="J. Bacteriol.">
        <title>Complete genome sequence of a thermophilic methanogen, Methanocella conradii HZ254, isolated from Chinese rice field soil.</title>
        <authorList>
            <person name="Lu Z."/>
            <person name="Lu Y."/>
        </authorList>
    </citation>
    <scope>NUCLEOTIDE SEQUENCE [LARGE SCALE GENOMIC DNA]</scope>
    <source>
        <strain evidence="12">DSM 24694 / JCM 17849 / CGMCC 1.5162 / HZ254</strain>
    </source>
</reference>
<dbReference type="EC" id="1.11.1.24" evidence="1"/>
<dbReference type="Proteomes" id="UP000005233">
    <property type="component" value="Chromosome"/>
</dbReference>
<evidence type="ECO:0000256" key="9">
    <source>
        <dbReference type="ARBA" id="ARBA00049091"/>
    </source>
</evidence>
<keyword evidence="2 11" id="KW-0575">Peroxidase</keyword>
<evidence type="ECO:0000259" key="10">
    <source>
        <dbReference type="PROSITE" id="PS51352"/>
    </source>
</evidence>
<comment type="similarity">
    <text evidence="8">Belongs to the peroxiredoxin family. BCP/PrxQ subfamily.</text>
</comment>
<dbReference type="PANTHER" id="PTHR42801:SF4">
    <property type="entry name" value="AHPC_TSA FAMILY PROTEIN"/>
    <property type="match status" value="1"/>
</dbReference>
<feature type="domain" description="Thioredoxin" evidence="10">
    <location>
        <begin position="8"/>
        <end position="157"/>
    </location>
</feature>
<sequence>MYRIGEKPEVGSIAPDFKLKCSDGDDVRLSSYIGRVNILLAFYRGAADPYSMRWLSRLSDDYLYFRSLDTDVLGISPDSVDKARNTATRHKIPFKLLSDPYFKAIKDYGVFDDLEDGDYAAVFLVDKTGRVRYKHVGIAPSEMPSNDELMETIRMIA</sequence>
<keyword evidence="4 11" id="KW-0560">Oxidoreductase</keyword>
<dbReference type="AlphaFoldDB" id="H8IAZ0"/>
<dbReference type="SUPFAM" id="SSF52833">
    <property type="entry name" value="Thioredoxin-like"/>
    <property type="match status" value="1"/>
</dbReference>
<evidence type="ECO:0000313" key="12">
    <source>
        <dbReference type="Proteomes" id="UP000005233"/>
    </source>
</evidence>
<dbReference type="InterPro" id="IPR050924">
    <property type="entry name" value="Peroxiredoxin_BCP/PrxQ"/>
</dbReference>
<name>H8IAZ0_METCZ</name>
<dbReference type="InterPro" id="IPR000866">
    <property type="entry name" value="AhpC/TSA"/>
</dbReference>
<dbReference type="STRING" id="1041930.Mtc_2265"/>
<dbReference type="Pfam" id="PF00578">
    <property type="entry name" value="AhpC-TSA"/>
    <property type="match status" value="1"/>
</dbReference>
<evidence type="ECO:0000256" key="6">
    <source>
        <dbReference type="ARBA" id="ARBA00023284"/>
    </source>
</evidence>
<keyword evidence="12" id="KW-1185">Reference proteome</keyword>
<dbReference type="KEGG" id="mez:Mtc_2265"/>
<evidence type="ECO:0000256" key="7">
    <source>
        <dbReference type="ARBA" id="ARBA00032824"/>
    </source>
</evidence>
<evidence type="ECO:0000256" key="4">
    <source>
        <dbReference type="ARBA" id="ARBA00023002"/>
    </source>
</evidence>
<dbReference type="GeneID" id="11972430"/>